<dbReference type="RefSeq" id="XP_052743566.1">
    <property type="nucleotide sequence ID" value="XM_052887606.1"/>
</dbReference>
<dbReference type="PANTHER" id="PTHR42643:SF24">
    <property type="entry name" value="IONOTROPIC RECEPTOR 60A"/>
    <property type="match status" value="1"/>
</dbReference>
<keyword evidence="5 8" id="KW-0472">Membrane</keyword>
<evidence type="ECO:0000256" key="8">
    <source>
        <dbReference type="SAM" id="Phobius"/>
    </source>
</evidence>
<accession>A0ABM3LX07</accession>
<feature type="transmembrane region" description="Helical" evidence="8">
    <location>
        <begin position="277"/>
        <end position="297"/>
    </location>
</feature>
<evidence type="ECO:0000313" key="10">
    <source>
        <dbReference type="RefSeq" id="XP_052743566.1"/>
    </source>
</evidence>
<evidence type="ECO:0000256" key="7">
    <source>
        <dbReference type="ARBA" id="ARBA00023180"/>
    </source>
</evidence>
<organism evidence="9 10">
    <name type="scientific">Bicyclus anynana</name>
    <name type="common">Squinting bush brown butterfly</name>
    <dbReference type="NCBI Taxonomy" id="110368"/>
    <lineage>
        <taxon>Eukaryota</taxon>
        <taxon>Metazoa</taxon>
        <taxon>Ecdysozoa</taxon>
        <taxon>Arthropoda</taxon>
        <taxon>Hexapoda</taxon>
        <taxon>Insecta</taxon>
        <taxon>Pterygota</taxon>
        <taxon>Neoptera</taxon>
        <taxon>Endopterygota</taxon>
        <taxon>Lepidoptera</taxon>
        <taxon>Glossata</taxon>
        <taxon>Ditrysia</taxon>
        <taxon>Papilionoidea</taxon>
        <taxon>Nymphalidae</taxon>
        <taxon>Satyrinae</taxon>
        <taxon>Satyrini</taxon>
        <taxon>Mycalesina</taxon>
        <taxon>Bicyclus</taxon>
    </lineage>
</organism>
<dbReference type="SUPFAM" id="SSF53850">
    <property type="entry name" value="Periplasmic binding protein-like II"/>
    <property type="match status" value="1"/>
</dbReference>
<protein>
    <submittedName>
        <fullName evidence="10">Uncharacterized protein LOC112057381</fullName>
    </submittedName>
</protein>
<dbReference type="PANTHER" id="PTHR42643">
    <property type="entry name" value="IONOTROPIC RECEPTOR 20A-RELATED"/>
    <property type="match status" value="1"/>
</dbReference>
<name>A0ABM3LX07_BICAN</name>
<evidence type="ECO:0000256" key="5">
    <source>
        <dbReference type="ARBA" id="ARBA00023136"/>
    </source>
</evidence>
<gene>
    <name evidence="10" type="primary">LOC112057381</name>
</gene>
<feature type="transmembrane region" description="Helical" evidence="8">
    <location>
        <begin position="336"/>
        <end position="357"/>
    </location>
</feature>
<comment type="subcellular location">
    <subcellularLocation>
        <location evidence="1">Cell membrane</location>
        <topology evidence="1">Multi-pass membrane protein</topology>
    </subcellularLocation>
</comment>
<dbReference type="GeneID" id="112057381"/>
<dbReference type="Proteomes" id="UP001652582">
    <property type="component" value="Chromosome 19"/>
</dbReference>
<evidence type="ECO:0000256" key="1">
    <source>
        <dbReference type="ARBA" id="ARBA00004651"/>
    </source>
</evidence>
<evidence type="ECO:0000256" key="3">
    <source>
        <dbReference type="ARBA" id="ARBA00022692"/>
    </source>
</evidence>
<evidence type="ECO:0000256" key="4">
    <source>
        <dbReference type="ARBA" id="ARBA00022989"/>
    </source>
</evidence>
<keyword evidence="3 8" id="KW-0812">Transmembrane</keyword>
<sequence>MAVTQAVKYQIPIVITDEINGVNVTKEIDQGTLFSLTYSDNCEDLSKMIDLFKEIDKVVKHFVILNKLCKVVISEKLNEIQMYNVQFFVQDQEVGGFIAMTVNPEINHKSCLIEGYIKMKRVTICSNNTSKDNKIHQTLFSSSYVPFNLKKCNFSVGMATLYPYSMKKTKANLESFDPLLIEDINGSDVELIKIIASYFNATLNLHYVYRNEENPYFDSDYLKFVINGSLDACAGGLYKIYGNIVSYSGIYSTQAIVWVYSVERSTRSWQTLVGKTHGLYVFLIFYILHSIVWWIVCKFDDEAVSMKDTLLYSWGALVGATSVPDARTVKQRVLNILYLIMGLYLSSYVSCQIYSYLTIDEPPSHYDTVEQLNASDKTAYLVPVSKYFVKDVKYETMANMSRDCVNFKDCEHKLIENKGSTVLIDGHLPALQARTAVNDEARVLRVTDEILTIYHEMILRKDSPFVKSYVKVTQRLYESGICRKLYDEAIGILLVDKAKIANKNILSNSYSCTVGCKITLLQLAGIFYIWIFGCILSCIIFVIEILINREKLYN</sequence>
<evidence type="ECO:0000256" key="6">
    <source>
        <dbReference type="ARBA" id="ARBA00023170"/>
    </source>
</evidence>
<keyword evidence="6" id="KW-0675">Receptor</keyword>
<evidence type="ECO:0000256" key="2">
    <source>
        <dbReference type="ARBA" id="ARBA00022475"/>
    </source>
</evidence>
<feature type="transmembrane region" description="Helical" evidence="8">
    <location>
        <begin position="527"/>
        <end position="547"/>
    </location>
</feature>
<keyword evidence="9" id="KW-1185">Reference proteome</keyword>
<keyword evidence="4 8" id="KW-1133">Transmembrane helix</keyword>
<evidence type="ECO:0000313" key="9">
    <source>
        <dbReference type="Proteomes" id="UP001652582"/>
    </source>
</evidence>
<keyword evidence="2" id="KW-1003">Cell membrane</keyword>
<dbReference type="InterPro" id="IPR052192">
    <property type="entry name" value="Insect_Ionotropic_Sensory_Rcpt"/>
</dbReference>
<reference evidence="10" key="1">
    <citation type="submission" date="2025-08" db="UniProtKB">
        <authorList>
            <consortium name="RefSeq"/>
        </authorList>
    </citation>
    <scope>IDENTIFICATION</scope>
</reference>
<keyword evidence="7" id="KW-0325">Glycoprotein</keyword>
<proteinExistence type="predicted"/>